<feature type="binding site" evidence="7">
    <location>
        <position position="263"/>
    </location>
    <ligand>
        <name>[4Fe-4S] cluster</name>
        <dbReference type="ChEBI" id="CHEBI:49883"/>
    </ligand>
</feature>
<dbReference type="PANTHER" id="PTHR30454">
    <property type="entry name" value="4-HYDROXY-3-METHYLBUT-2-EN-1-YL DIPHOSPHATE SYNTHASE"/>
    <property type="match status" value="1"/>
</dbReference>
<keyword evidence="3 7" id="KW-0560">Oxidoreductase</keyword>
<evidence type="ECO:0000256" key="7">
    <source>
        <dbReference type="HAMAP-Rule" id="MF_00159"/>
    </source>
</evidence>
<feature type="domain" description="IspG TIM-barrel" evidence="8">
    <location>
        <begin position="6"/>
        <end position="244"/>
    </location>
</feature>
<dbReference type="UniPathway" id="UPA00056">
    <property type="reaction ID" value="UER00096"/>
</dbReference>
<dbReference type="Gene3D" id="3.20.20.20">
    <property type="entry name" value="Dihydropteroate synthase-like"/>
    <property type="match status" value="1"/>
</dbReference>
<dbReference type="HAMAP" id="MF_00159">
    <property type="entry name" value="IspG"/>
    <property type="match status" value="1"/>
</dbReference>
<dbReference type="InterPro" id="IPR016425">
    <property type="entry name" value="IspG_bac"/>
</dbReference>
<dbReference type="InterPro" id="IPR058578">
    <property type="entry name" value="IspG_TIM"/>
</dbReference>
<dbReference type="Gene3D" id="3.30.413.10">
    <property type="entry name" value="Sulfite Reductase Hemoprotein, domain 1"/>
    <property type="match status" value="1"/>
</dbReference>
<dbReference type="EC" id="1.17.7.3" evidence="7"/>
<dbReference type="AlphaFoldDB" id="A0A7C4X8A4"/>
<evidence type="ECO:0000313" key="10">
    <source>
        <dbReference type="EMBL" id="HGV97132.1"/>
    </source>
</evidence>
<feature type="binding site" evidence="7">
    <location>
        <position position="266"/>
    </location>
    <ligand>
        <name>[4Fe-4S] cluster</name>
        <dbReference type="ChEBI" id="CHEBI:49883"/>
    </ligand>
</feature>
<keyword evidence="4 7" id="KW-0408">Iron</keyword>
<dbReference type="InterPro" id="IPR004588">
    <property type="entry name" value="IspG_bac-typ"/>
</dbReference>
<dbReference type="InterPro" id="IPR058579">
    <property type="entry name" value="IspG_C"/>
</dbReference>
<feature type="binding site" evidence="7">
    <location>
        <position position="305"/>
    </location>
    <ligand>
        <name>[4Fe-4S] cluster</name>
        <dbReference type="ChEBI" id="CHEBI:49883"/>
    </ligand>
</feature>
<protein>
    <recommendedName>
        <fullName evidence="7">4-hydroxy-3-methylbut-2-en-1-yl diphosphate synthase (flavodoxin)</fullName>
        <ecNumber evidence="7">1.17.7.3</ecNumber>
    </recommendedName>
    <alternativeName>
        <fullName evidence="7">1-hydroxy-2-methyl-2-(E)-butenyl 4-diphosphate synthase</fullName>
    </alternativeName>
</protein>
<keyword evidence="2 7" id="KW-0479">Metal-binding</keyword>
<comment type="function">
    <text evidence="7">Converts 2C-methyl-D-erythritol 2,4-cyclodiphosphate (ME-2,4cPP) into 1-hydroxy-2-methyl-2-(E)-butenyl 4-diphosphate.</text>
</comment>
<evidence type="ECO:0000259" key="8">
    <source>
        <dbReference type="Pfam" id="PF04551"/>
    </source>
</evidence>
<comment type="catalytic activity">
    <reaction evidence="7">
        <text>(2E)-4-hydroxy-3-methylbut-2-enyl diphosphate + oxidized [flavodoxin] + H2O + 2 H(+) = 2-C-methyl-D-erythritol 2,4-cyclic diphosphate + reduced [flavodoxin]</text>
        <dbReference type="Rhea" id="RHEA:43604"/>
        <dbReference type="Rhea" id="RHEA-COMP:10622"/>
        <dbReference type="Rhea" id="RHEA-COMP:10623"/>
        <dbReference type="ChEBI" id="CHEBI:15377"/>
        <dbReference type="ChEBI" id="CHEBI:15378"/>
        <dbReference type="ChEBI" id="CHEBI:57618"/>
        <dbReference type="ChEBI" id="CHEBI:58210"/>
        <dbReference type="ChEBI" id="CHEBI:58483"/>
        <dbReference type="ChEBI" id="CHEBI:128753"/>
        <dbReference type="EC" id="1.17.7.3"/>
    </reaction>
</comment>
<keyword evidence="1 7" id="KW-0004">4Fe-4S</keyword>
<feature type="domain" description="IspG C-terminal" evidence="9">
    <location>
        <begin position="260"/>
        <end position="346"/>
    </location>
</feature>
<dbReference type="GO" id="GO:0019288">
    <property type="term" value="P:isopentenyl diphosphate biosynthetic process, methylerythritol 4-phosphate pathway"/>
    <property type="evidence" value="ECO:0007669"/>
    <property type="project" value="UniProtKB-UniRule"/>
</dbReference>
<gene>
    <name evidence="7" type="primary">ispG</name>
    <name evidence="10" type="ORF">ENV60_02420</name>
</gene>
<evidence type="ECO:0000256" key="1">
    <source>
        <dbReference type="ARBA" id="ARBA00022485"/>
    </source>
</evidence>
<dbReference type="GO" id="GO:0051539">
    <property type="term" value="F:4 iron, 4 sulfur cluster binding"/>
    <property type="evidence" value="ECO:0007669"/>
    <property type="project" value="UniProtKB-UniRule"/>
</dbReference>
<dbReference type="GO" id="GO:0016114">
    <property type="term" value="P:terpenoid biosynthetic process"/>
    <property type="evidence" value="ECO:0007669"/>
    <property type="project" value="InterPro"/>
</dbReference>
<dbReference type="InterPro" id="IPR011005">
    <property type="entry name" value="Dihydropteroate_synth-like_sf"/>
</dbReference>
<accession>A0A7C4X8A4</accession>
<sequence>MRKEKRQVRVGNIKIGGNSPVVVQSMTKTKTADIKRTVQQIKRLERAGCEVVRLAVRDRTEARALKEIKQKVGVPLVADIHFDYRLALLAIDSGIDKIRINPGNIGGPERIQEVIKKAKDYCIPIRIGINAGSLPEEILKKYSHPTPEAMIETLNRTLEVFYKNSFYDIVISAKCASVVDTLRVYEMIHNLCDFPLHLGITEAGLLLPGAIHSAVGIGILLSQGIGDTIRVSLTADPVKEVIAGFEILSSLNLRTTGPKLVSCPTCGRCEVNLKKIAHRVEQKIKNLKKPLTIAVMGCVVNGPGEAKEADFGIACGKGIGAIFAKGREIKRVKESKLVEELWEVIDENTGD</sequence>
<comment type="similarity">
    <text evidence="7">Belongs to the IspG family.</text>
</comment>
<dbReference type="InterPro" id="IPR045854">
    <property type="entry name" value="NO2/SO3_Rdtase_4Fe4S_sf"/>
</dbReference>
<dbReference type="GO" id="GO:0005506">
    <property type="term" value="F:iron ion binding"/>
    <property type="evidence" value="ECO:0007669"/>
    <property type="project" value="InterPro"/>
</dbReference>
<dbReference type="NCBIfam" id="TIGR00612">
    <property type="entry name" value="ispG_gcpE"/>
    <property type="match status" value="1"/>
</dbReference>
<evidence type="ECO:0000256" key="3">
    <source>
        <dbReference type="ARBA" id="ARBA00023002"/>
    </source>
</evidence>
<evidence type="ECO:0000256" key="4">
    <source>
        <dbReference type="ARBA" id="ARBA00023004"/>
    </source>
</evidence>
<keyword evidence="5 7" id="KW-0411">Iron-sulfur</keyword>
<name>A0A7C4X8A4_UNCW3</name>
<dbReference type="GO" id="GO:0141197">
    <property type="term" value="F:4-hydroxy-3-methylbut-2-enyl-diphosphate synthase activity (flavodoxin)"/>
    <property type="evidence" value="ECO:0007669"/>
    <property type="project" value="UniProtKB-EC"/>
</dbReference>
<evidence type="ECO:0000256" key="6">
    <source>
        <dbReference type="ARBA" id="ARBA00023229"/>
    </source>
</evidence>
<proteinExistence type="inferred from homology"/>
<dbReference type="FunFam" id="3.20.20.20:FF:000001">
    <property type="entry name" value="4-hydroxy-3-methylbut-2-en-1-yl diphosphate synthase (flavodoxin)"/>
    <property type="match status" value="1"/>
</dbReference>
<comment type="pathway">
    <text evidence="7">Isoprenoid biosynthesis; isopentenyl diphosphate biosynthesis via DXP pathway; isopentenyl diphosphate from 1-deoxy-D-xylulose 5-phosphate: step 5/6.</text>
</comment>
<dbReference type="EMBL" id="DTGZ01000043">
    <property type="protein sequence ID" value="HGV97132.1"/>
    <property type="molecule type" value="Genomic_DNA"/>
</dbReference>
<feature type="binding site" evidence="7">
    <location>
        <position position="298"/>
    </location>
    <ligand>
        <name>[4Fe-4S] cluster</name>
        <dbReference type="ChEBI" id="CHEBI:49883"/>
    </ligand>
</feature>
<dbReference type="Pfam" id="PF04551">
    <property type="entry name" value="GcpE"/>
    <property type="match status" value="1"/>
</dbReference>
<dbReference type="SUPFAM" id="SSF56014">
    <property type="entry name" value="Nitrite and sulphite reductase 4Fe-4S domain-like"/>
    <property type="match status" value="1"/>
</dbReference>
<evidence type="ECO:0000256" key="2">
    <source>
        <dbReference type="ARBA" id="ARBA00022723"/>
    </source>
</evidence>
<dbReference type="SUPFAM" id="SSF51717">
    <property type="entry name" value="Dihydropteroate synthetase-like"/>
    <property type="match status" value="1"/>
</dbReference>
<comment type="caution">
    <text evidence="10">The sequence shown here is derived from an EMBL/GenBank/DDBJ whole genome shotgun (WGS) entry which is preliminary data.</text>
</comment>
<dbReference type="NCBIfam" id="NF001540">
    <property type="entry name" value="PRK00366.1"/>
    <property type="match status" value="1"/>
</dbReference>
<dbReference type="PIRSF" id="PIRSF004640">
    <property type="entry name" value="IspG"/>
    <property type="match status" value="1"/>
</dbReference>
<evidence type="ECO:0000259" key="9">
    <source>
        <dbReference type="Pfam" id="PF26540"/>
    </source>
</evidence>
<keyword evidence="6 7" id="KW-0414">Isoprene biosynthesis</keyword>
<dbReference type="Pfam" id="PF26540">
    <property type="entry name" value="GcpE_C"/>
    <property type="match status" value="1"/>
</dbReference>
<reference evidence="10" key="1">
    <citation type="journal article" date="2020" name="mSystems">
        <title>Genome- and Community-Level Interaction Insights into Carbon Utilization and Element Cycling Functions of Hydrothermarchaeota in Hydrothermal Sediment.</title>
        <authorList>
            <person name="Zhou Z."/>
            <person name="Liu Y."/>
            <person name="Xu W."/>
            <person name="Pan J."/>
            <person name="Luo Z.H."/>
            <person name="Li M."/>
        </authorList>
    </citation>
    <scope>NUCLEOTIDE SEQUENCE [LARGE SCALE GENOMIC DNA]</scope>
    <source>
        <strain evidence="10">SpSt-774</strain>
    </source>
</reference>
<dbReference type="PANTHER" id="PTHR30454:SF0">
    <property type="entry name" value="4-HYDROXY-3-METHYLBUT-2-EN-1-YL DIPHOSPHATE SYNTHASE (FERREDOXIN), CHLOROPLASTIC"/>
    <property type="match status" value="1"/>
</dbReference>
<comment type="cofactor">
    <cofactor evidence="7">
        <name>[4Fe-4S] cluster</name>
        <dbReference type="ChEBI" id="CHEBI:49883"/>
    </cofactor>
    <text evidence="7">Binds 1 [4Fe-4S] cluster.</text>
</comment>
<organism evidence="10">
    <name type="scientific">candidate division WOR-3 bacterium</name>
    <dbReference type="NCBI Taxonomy" id="2052148"/>
    <lineage>
        <taxon>Bacteria</taxon>
        <taxon>Bacteria division WOR-3</taxon>
    </lineage>
</organism>
<evidence type="ECO:0000256" key="5">
    <source>
        <dbReference type="ARBA" id="ARBA00023014"/>
    </source>
</evidence>
<dbReference type="GO" id="GO:0046429">
    <property type="term" value="F:4-hydroxy-3-methylbut-2-en-1-yl diphosphate synthase activity (ferredoxin)"/>
    <property type="evidence" value="ECO:0007669"/>
    <property type="project" value="UniProtKB-UniRule"/>
</dbReference>